<organism evidence="3 4">
    <name type="scientific">Datura stramonium</name>
    <name type="common">Jimsonweed</name>
    <name type="synonym">Common thornapple</name>
    <dbReference type="NCBI Taxonomy" id="4076"/>
    <lineage>
        <taxon>Eukaryota</taxon>
        <taxon>Viridiplantae</taxon>
        <taxon>Streptophyta</taxon>
        <taxon>Embryophyta</taxon>
        <taxon>Tracheophyta</taxon>
        <taxon>Spermatophyta</taxon>
        <taxon>Magnoliopsida</taxon>
        <taxon>eudicotyledons</taxon>
        <taxon>Gunneridae</taxon>
        <taxon>Pentapetalae</taxon>
        <taxon>asterids</taxon>
        <taxon>lamiids</taxon>
        <taxon>Solanales</taxon>
        <taxon>Solanaceae</taxon>
        <taxon>Solanoideae</taxon>
        <taxon>Datureae</taxon>
        <taxon>Datura</taxon>
    </lineage>
</organism>
<feature type="non-terminal residue" evidence="3">
    <location>
        <position position="1"/>
    </location>
</feature>
<dbReference type="EMBL" id="JACEIK010001076">
    <property type="protein sequence ID" value="MCD7465745.1"/>
    <property type="molecule type" value="Genomic_DNA"/>
</dbReference>
<feature type="region of interest" description="Disordered" evidence="1">
    <location>
        <begin position="80"/>
        <end position="101"/>
    </location>
</feature>
<evidence type="ECO:0000313" key="4">
    <source>
        <dbReference type="Proteomes" id="UP000823775"/>
    </source>
</evidence>
<gene>
    <name evidence="3" type="ORF">HAX54_001843</name>
</gene>
<dbReference type="NCBIfam" id="TIGR01053">
    <property type="entry name" value="LSD1"/>
    <property type="match status" value="1"/>
</dbReference>
<evidence type="ECO:0000259" key="2">
    <source>
        <dbReference type="Pfam" id="PF06943"/>
    </source>
</evidence>
<evidence type="ECO:0000256" key="1">
    <source>
        <dbReference type="SAM" id="MobiDB-lite"/>
    </source>
</evidence>
<comment type="caution">
    <text evidence="3">The sequence shown here is derived from an EMBL/GenBank/DDBJ whole genome shotgun (WGS) entry which is preliminary data.</text>
</comment>
<feature type="compositionally biased region" description="Pro residues" evidence="1">
    <location>
        <begin position="83"/>
        <end position="101"/>
    </location>
</feature>
<dbReference type="Proteomes" id="UP000823775">
    <property type="component" value="Unassembled WGS sequence"/>
</dbReference>
<proteinExistence type="predicted"/>
<sequence length="101" mass="10899">VGRQLLLPTPNFAVFPPSPSSSKPLFSIPKFTLNLSNYKVHRSAMLMLVNCSNCRTPLQLPPGARSIRCAICQAVTQLADPRAAPPPPPNQYQHPPPATSA</sequence>
<feature type="domain" description="Zinc finger LSD1-type" evidence="2">
    <location>
        <begin position="51"/>
        <end position="75"/>
    </location>
</feature>
<evidence type="ECO:0000313" key="3">
    <source>
        <dbReference type="EMBL" id="MCD7465745.1"/>
    </source>
</evidence>
<feature type="non-terminal residue" evidence="3">
    <location>
        <position position="101"/>
    </location>
</feature>
<reference evidence="3 4" key="1">
    <citation type="journal article" date="2021" name="BMC Genomics">
        <title>Datura genome reveals duplications of psychoactive alkaloid biosynthetic genes and high mutation rate following tissue culture.</title>
        <authorList>
            <person name="Rajewski A."/>
            <person name="Carter-House D."/>
            <person name="Stajich J."/>
            <person name="Litt A."/>
        </authorList>
    </citation>
    <scope>NUCLEOTIDE SEQUENCE [LARGE SCALE GENOMIC DNA]</scope>
    <source>
        <strain evidence="3">AR-01</strain>
    </source>
</reference>
<protein>
    <recommendedName>
        <fullName evidence="2">Zinc finger LSD1-type domain-containing protein</fullName>
    </recommendedName>
</protein>
<keyword evidence="4" id="KW-1185">Reference proteome</keyword>
<dbReference type="Pfam" id="PF06943">
    <property type="entry name" value="zf-LSD1"/>
    <property type="match status" value="1"/>
</dbReference>
<dbReference type="InterPro" id="IPR005735">
    <property type="entry name" value="Znf_LSD1"/>
</dbReference>
<name>A0ABS8T482_DATST</name>
<accession>A0ABS8T482</accession>